<dbReference type="AlphaFoldDB" id="A0A4Y3KPU1"/>
<name>A0A4Y3KPU1_9CELL</name>
<proteinExistence type="predicted"/>
<sequence length="253" mass="27003">MGAMPVLRVMTYNLKGLKLDAAAAAAVVRAADPDVVGVQEPPRGPLGRWRLRRFARDAGLRVAVGHGGARTTALLVSPRATRVEDARAVRLPWFGARERRTAWTRRGYALATVDGVRVVSVHLSLDRLERARHLSRILAEVEATPGPCVVVGDLNEQPGGETWGRLGTLLRDAHVEAPRDGSGGGPGDGPRVPFGGAPAEPARTFSAVRPRRRIDAVLASPDLVPRGARVPDDDAARRASDHLPIVAELELPG</sequence>
<evidence type="ECO:0000256" key="1">
    <source>
        <dbReference type="SAM" id="MobiDB-lite"/>
    </source>
</evidence>
<keyword evidence="4" id="KW-1185">Reference proteome</keyword>
<keyword evidence="3" id="KW-0378">Hydrolase</keyword>
<dbReference type="InterPro" id="IPR036691">
    <property type="entry name" value="Endo/exonu/phosph_ase_sf"/>
</dbReference>
<organism evidence="3 4">
    <name type="scientific">Cellulomonas cellasea</name>
    <dbReference type="NCBI Taxonomy" id="43670"/>
    <lineage>
        <taxon>Bacteria</taxon>
        <taxon>Bacillati</taxon>
        <taxon>Actinomycetota</taxon>
        <taxon>Actinomycetes</taxon>
        <taxon>Micrococcales</taxon>
        <taxon>Cellulomonadaceae</taxon>
        <taxon>Cellulomonas</taxon>
    </lineage>
</organism>
<gene>
    <name evidence="3" type="ORF">CCE01nite_04000</name>
</gene>
<dbReference type="EMBL" id="BJLR01000004">
    <property type="protein sequence ID" value="GEA86451.1"/>
    <property type="molecule type" value="Genomic_DNA"/>
</dbReference>
<dbReference type="GO" id="GO:0016020">
    <property type="term" value="C:membrane"/>
    <property type="evidence" value="ECO:0007669"/>
    <property type="project" value="GOC"/>
</dbReference>
<dbReference type="PANTHER" id="PTHR14859">
    <property type="entry name" value="CALCOFLUOR WHITE HYPERSENSITIVE PROTEIN PRECURSOR"/>
    <property type="match status" value="1"/>
</dbReference>
<feature type="region of interest" description="Disordered" evidence="1">
    <location>
        <begin position="176"/>
        <end position="206"/>
    </location>
</feature>
<dbReference type="Pfam" id="PF03372">
    <property type="entry name" value="Exo_endo_phos"/>
    <property type="match status" value="1"/>
</dbReference>
<reference evidence="3" key="1">
    <citation type="submission" date="2019-06" db="EMBL/GenBank/DDBJ databases">
        <title>Whole genome shotgun sequence of Cellulomonas cellasea NBRC 3753.</title>
        <authorList>
            <person name="Hosoyama A."/>
            <person name="Uohara A."/>
            <person name="Ohji S."/>
            <person name="Ichikawa N."/>
        </authorList>
    </citation>
    <scope>NUCLEOTIDE SEQUENCE [LARGE SCALE GENOMIC DNA]</scope>
    <source>
        <strain evidence="3">NBRC 3753</strain>
    </source>
</reference>
<dbReference type="InterPro" id="IPR005135">
    <property type="entry name" value="Endo/exonuclease/phosphatase"/>
</dbReference>
<protein>
    <submittedName>
        <fullName evidence="3">Metal-dependent hydrolase</fullName>
    </submittedName>
</protein>
<dbReference type="GO" id="GO:0016787">
    <property type="term" value="F:hydrolase activity"/>
    <property type="evidence" value="ECO:0007669"/>
    <property type="project" value="UniProtKB-KW"/>
</dbReference>
<evidence type="ECO:0000313" key="4">
    <source>
        <dbReference type="Proteomes" id="UP000317046"/>
    </source>
</evidence>
<accession>A0A4Y3KPU1</accession>
<evidence type="ECO:0000259" key="2">
    <source>
        <dbReference type="Pfam" id="PF03372"/>
    </source>
</evidence>
<dbReference type="PANTHER" id="PTHR14859:SF1">
    <property type="entry name" value="PGAP2-INTERACTING PROTEIN"/>
    <property type="match status" value="1"/>
</dbReference>
<dbReference type="SUPFAM" id="SSF56219">
    <property type="entry name" value="DNase I-like"/>
    <property type="match status" value="1"/>
</dbReference>
<dbReference type="Gene3D" id="3.60.10.10">
    <property type="entry name" value="Endonuclease/exonuclease/phosphatase"/>
    <property type="match status" value="1"/>
</dbReference>
<dbReference type="Proteomes" id="UP000317046">
    <property type="component" value="Unassembled WGS sequence"/>
</dbReference>
<comment type="caution">
    <text evidence="3">The sequence shown here is derived from an EMBL/GenBank/DDBJ whole genome shotgun (WGS) entry which is preliminary data.</text>
</comment>
<dbReference type="GO" id="GO:0006506">
    <property type="term" value="P:GPI anchor biosynthetic process"/>
    <property type="evidence" value="ECO:0007669"/>
    <property type="project" value="TreeGrafter"/>
</dbReference>
<dbReference type="InterPro" id="IPR051916">
    <property type="entry name" value="GPI-anchor_lipid_remodeler"/>
</dbReference>
<feature type="domain" description="Endonuclease/exonuclease/phosphatase" evidence="2">
    <location>
        <begin position="10"/>
        <end position="242"/>
    </location>
</feature>
<evidence type="ECO:0000313" key="3">
    <source>
        <dbReference type="EMBL" id="GEA86451.1"/>
    </source>
</evidence>